<keyword evidence="2" id="KW-1185">Reference proteome</keyword>
<feature type="non-terminal residue" evidence="1">
    <location>
        <position position="1"/>
    </location>
</feature>
<comment type="caution">
    <text evidence="1">The sequence shown here is derived from an EMBL/GenBank/DDBJ whole genome shotgun (WGS) entry which is preliminary data.</text>
</comment>
<proteinExistence type="predicted"/>
<evidence type="ECO:0000313" key="1">
    <source>
        <dbReference type="EMBL" id="RMZ99849.1"/>
    </source>
</evidence>
<accession>A0A3M7PLB4</accession>
<evidence type="ECO:0008006" key="3">
    <source>
        <dbReference type="Google" id="ProtNLM"/>
    </source>
</evidence>
<name>A0A3M7PLB4_BRAPC</name>
<evidence type="ECO:0000313" key="2">
    <source>
        <dbReference type="Proteomes" id="UP000276133"/>
    </source>
</evidence>
<reference evidence="1 2" key="1">
    <citation type="journal article" date="2018" name="Sci. Rep.">
        <title>Genomic signatures of local adaptation to the degree of environmental predictability in rotifers.</title>
        <authorList>
            <person name="Franch-Gras L."/>
            <person name="Hahn C."/>
            <person name="Garcia-Roger E.M."/>
            <person name="Carmona M.J."/>
            <person name="Serra M."/>
            <person name="Gomez A."/>
        </authorList>
    </citation>
    <scope>NUCLEOTIDE SEQUENCE [LARGE SCALE GENOMIC DNA]</scope>
    <source>
        <strain evidence="1">HYR1</strain>
    </source>
</reference>
<dbReference type="EMBL" id="REGN01010021">
    <property type="protein sequence ID" value="RMZ99849.1"/>
    <property type="molecule type" value="Genomic_DNA"/>
</dbReference>
<sequence>VASHAPNAVVRTECFIGSDITRAVVDDFKIFNRALTDTEIMNHYQISSLNIRKKKLSQEIIKLNQEIISTSYIHHNHTHLHDRLSNIFIFLSKIKKIYRIPLFSDACFNTMNRIFGAWSNIDLTILMGHIVYVRPCTKYPIHGIKACVAKQGDTTQKYFLNHPKKSLIPDFFFDTNRERICEKLNEFFHSVFENTSSKEQIIHANNVFHIRAQPDPAFSVEDIIF</sequence>
<dbReference type="Proteomes" id="UP000276133">
    <property type="component" value="Unassembled WGS sequence"/>
</dbReference>
<protein>
    <recommendedName>
        <fullName evidence="3">RNA-directed DNA polymerase from mobile element jockey-like</fullName>
    </recommendedName>
</protein>
<gene>
    <name evidence="1" type="ORF">BpHYR1_050551</name>
</gene>
<organism evidence="1 2">
    <name type="scientific">Brachionus plicatilis</name>
    <name type="common">Marine rotifer</name>
    <name type="synonym">Brachionus muelleri</name>
    <dbReference type="NCBI Taxonomy" id="10195"/>
    <lineage>
        <taxon>Eukaryota</taxon>
        <taxon>Metazoa</taxon>
        <taxon>Spiralia</taxon>
        <taxon>Gnathifera</taxon>
        <taxon>Rotifera</taxon>
        <taxon>Eurotatoria</taxon>
        <taxon>Monogononta</taxon>
        <taxon>Pseudotrocha</taxon>
        <taxon>Ploima</taxon>
        <taxon>Brachionidae</taxon>
        <taxon>Brachionus</taxon>
    </lineage>
</organism>
<dbReference type="AlphaFoldDB" id="A0A3M7PLB4"/>